<dbReference type="Gene3D" id="1.10.150.20">
    <property type="entry name" value="5' to 3' exonuclease, C-terminal subdomain"/>
    <property type="match status" value="1"/>
</dbReference>
<dbReference type="EMBL" id="CP074371">
    <property type="protein sequence ID" value="QVI19665.1"/>
    <property type="molecule type" value="Genomic_DNA"/>
</dbReference>
<reference evidence="1 2" key="1">
    <citation type="submission" date="2021-04" db="EMBL/GenBank/DDBJ databases">
        <title>Nocardia tengchongensis.</title>
        <authorList>
            <person name="Zhuang k."/>
            <person name="Ran Y."/>
            <person name="Li W."/>
        </authorList>
    </citation>
    <scope>NUCLEOTIDE SEQUENCE [LARGE SCALE GENOMIC DNA]</scope>
    <source>
        <strain evidence="1 2">CFH S0057</strain>
    </source>
</reference>
<organism evidence="1 2">
    <name type="scientific">Nocardia tengchongensis</name>
    <dbReference type="NCBI Taxonomy" id="2055889"/>
    <lineage>
        <taxon>Bacteria</taxon>
        <taxon>Bacillati</taxon>
        <taxon>Actinomycetota</taxon>
        <taxon>Actinomycetes</taxon>
        <taxon>Mycobacteriales</taxon>
        <taxon>Nocardiaceae</taxon>
        <taxon>Nocardia</taxon>
    </lineage>
</organism>
<evidence type="ECO:0000313" key="2">
    <source>
        <dbReference type="Proteomes" id="UP000683310"/>
    </source>
</evidence>
<proteinExistence type="predicted"/>
<gene>
    <name evidence="1" type="ORF">KHQ06_25330</name>
</gene>
<accession>A0ABX8CMC0</accession>
<keyword evidence="2" id="KW-1185">Reference proteome</keyword>
<evidence type="ECO:0000313" key="1">
    <source>
        <dbReference type="EMBL" id="QVI19665.1"/>
    </source>
</evidence>
<sequence>MSSASNPPDIETRARTFHLPGHPGVEYSVTLVRPAGRGAQGWTLAEVTVRSTRGPLAVEKFASTEQLVAAVLYEDPWHMAETPYDSTRELDRVPGQYRRALYLRGVRTVDDLLELSDEQILAIRGIGARGTAIVADARDRYAVDRAMTERAG</sequence>
<protein>
    <submittedName>
        <fullName evidence="1">Helix-hairpin-helix domain-containing protein</fullName>
    </submittedName>
</protein>
<dbReference type="Proteomes" id="UP000683310">
    <property type="component" value="Chromosome"/>
</dbReference>
<name>A0ABX8CMC0_9NOCA</name>